<evidence type="ECO:0000256" key="7">
    <source>
        <dbReference type="ARBA" id="ARBA00023128"/>
    </source>
</evidence>
<keyword evidence="6" id="KW-0443">Lipid metabolism</keyword>
<comment type="catalytic activity">
    <reaction evidence="11">
        <text>1'-[1,2-diacyl-sn-glycero-3-phospho],3'-[1-acyl-sn-glycero-3-phospho]-glycerol + a 1,2-diacyl-sn-glycero-3-phosphocholine = a cardiolipin + a 1-acyl-sn-glycero-3-phosphocholine</text>
        <dbReference type="Rhea" id="RHEA:33731"/>
        <dbReference type="ChEBI" id="CHEBI:57643"/>
        <dbReference type="ChEBI" id="CHEBI:58168"/>
        <dbReference type="ChEBI" id="CHEBI:62237"/>
        <dbReference type="ChEBI" id="CHEBI:64743"/>
    </reaction>
    <physiologicalReaction direction="left-to-right" evidence="11">
        <dbReference type="Rhea" id="RHEA:33732"/>
    </physiologicalReaction>
    <physiologicalReaction direction="right-to-left" evidence="11">
        <dbReference type="Rhea" id="RHEA:33733"/>
    </physiologicalReaction>
</comment>
<dbReference type="Pfam" id="PF01553">
    <property type="entry name" value="Acyltransferase"/>
    <property type="match status" value="1"/>
</dbReference>
<keyword evidence="8" id="KW-0472">Membrane</keyword>
<dbReference type="OrthoDB" id="193467at2759"/>
<dbReference type="GO" id="GO:0007007">
    <property type="term" value="P:inner mitochondrial membrane organization"/>
    <property type="evidence" value="ECO:0007669"/>
    <property type="project" value="TreeGrafter"/>
</dbReference>
<dbReference type="STRING" id="307972.A0A2G8L4Y4"/>
<evidence type="ECO:0000259" key="14">
    <source>
        <dbReference type="SMART" id="SM00563"/>
    </source>
</evidence>
<reference evidence="15 16" key="1">
    <citation type="journal article" date="2017" name="PLoS Biol.">
        <title>The sea cucumber genome provides insights into morphological evolution and visceral regeneration.</title>
        <authorList>
            <person name="Zhang X."/>
            <person name="Sun L."/>
            <person name="Yuan J."/>
            <person name="Sun Y."/>
            <person name="Gao Y."/>
            <person name="Zhang L."/>
            <person name="Li S."/>
            <person name="Dai H."/>
            <person name="Hamel J.F."/>
            <person name="Liu C."/>
            <person name="Yu Y."/>
            <person name="Liu S."/>
            <person name="Lin W."/>
            <person name="Guo K."/>
            <person name="Jin S."/>
            <person name="Xu P."/>
            <person name="Storey K.B."/>
            <person name="Huan P."/>
            <person name="Zhang T."/>
            <person name="Zhou Y."/>
            <person name="Zhang J."/>
            <person name="Lin C."/>
            <person name="Li X."/>
            <person name="Xing L."/>
            <person name="Huo D."/>
            <person name="Sun M."/>
            <person name="Wang L."/>
            <person name="Mercier A."/>
            <person name="Li F."/>
            <person name="Yang H."/>
            <person name="Xiang J."/>
        </authorList>
    </citation>
    <scope>NUCLEOTIDE SEQUENCE [LARGE SCALE GENOMIC DNA]</scope>
    <source>
        <strain evidence="15">Shaxun</strain>
        <tissue evidence="15">Muscle</tissue>
    </source>
</reference>
<dbReference type="Proteomes" id="UP000230750">
    <property type="component" value="Unassembled WGS sequence"/>
</dbReference>
<dbReference type="PANTHER" id="PTHR12497:SF0">
    <property type="entry name" value="TAFAZZIN"/>
    <property type="match status" value="1"/>
</dbReference>
<keyword evidence="4" id="KW-1000">Mitochondrion outer membrane</keyword>
<accession>A0A2G8L4Y4</accession>
<comment type="catalytic activity">
    <reaction evidence="12">
        <text>1,2-di-(9Z-octadecenoyl)-sn-glycero-3-phosphocholine + 1-hexadecanoyl-sn-glycero-3-phosphocholine = 1-hexadecanoyl-2-(9Z-octadecenoyl)-sn-glycero-3-phosphocholine + 1-(9Z-octadecenoyl)-sn-glycero-3-phosphocholine</text>
        <dbReference type="Rhea" id="RHEA:43816"/>
        <dbReference type="ChEBI" id="CHEBI:28610"/>
        <dbReference type="ChEBI" id="CHEBI:72998"/>
        <dbReference type="ChEBI" id="CHEBI:73001"/>
        <dbReference type="ChEBI" id="CHEBI:74669"/>
    </reaction>
    <physiologicalReaction direction="left-to-right" evidence="12">
        <dbReference type="Rhea" id="RHEA:43817"/>
    </physiologicalReaction>
    <physiologicalReaction direction="right-to-left" evidence="12">
        <dbReference type="Rhea" id="RHEA:43818"/>
    </physiologicalReaction>
</comment>
<evidence type="ECO:0000256" key="10">
    <source>
        <dbReference type="ARBA" id="ARBA00024323"/>
    </source>
</evidence>
<dbReference type="PANTHER" id="PTHR12497">
    <property type="entry name" value="TAZ PROTEIN TAFAZZIN"/>
    <property type="match status" value="1"/>
</dbReference>
<evidence type="ECO:0000256" key="1">
    <source>
        <dbReference type="ARBA" id="ARBA00004137"/>
    </source>
</evidence>
<evidence type="ECO:0000313" key="15">
    <source>
        <dbReference type="EMBL" id="PIK55265.1"/>
    </source>
</evidence>
<comment type="subcellular location">
    <subcellularLocation>
        <location evidence="1">Mitochondrion inner membrane</location>
        <topology evidence="1">Peripheral membrane protein</topology>
        <orientation evidence="1">Intermembrane side</orientation>
    </subcellularLocation>
    <subcellularLocation>
        <location evidence="10">Mitochondrion outer membrane</location>
        <topology evidence="10">Peripheral membrane protein</topology>
        <orientation evidence="10">Intermembrane side</orientation>
    </subcellularLocation>
</comment>
<dbReference type="InterPro" id="IPR002123">
    <property type="entry name" value="Plipid/glycerol_acylTrfase"/>
</dbReference>
<evidence type="ECO:0000256" key="6">
    <source>
        <dbReference type="ARBA" id="ARBA00023098"/>
    </source>
</evidence>
<dbReference type="InterPro" id="IPR000872">
    <property type="entry name" value="Tafazzin"/>
</dbReference>
<name>A0A2G8L4Y4_STIJA</name>
<evidence type="ECO:0000256" key="8">
    <source>
        <dbReference type="ARBA" id="ARBA00023136"/>
    </source>
</evidence>
<evidence type="ECO:0000313" key="16">
    <source>
        <dbReference type="Proteomes" id="UP000230750"/>
    </source>
</evidence>
<dbReference type="GO" id="GO:0005741">
    <property type="term" value="C:mitochondrial outer membrane"/>
    <property type="evidence" value="ECO:0007669"/>
    <property type="project" value="UniProtKB-SubCell"/>
</dbReference>
<dbReference type="GO" id="GO:0047184">
    <property type="term" value="F:1-acylglycerophosphocholine O-acyltransferase activity"/>
    <property type="evidence" value="ECO:0007669"/>
    <property type="project" value="TreeGrafter"/>
</dbReference>
<keyword evidence="9" id="KW-0012">Acyltransferase</keyword>
<protein>
    <recommendedName>
        <fullName evidence="13">Tafazzin family protein</fullName>
    </recommendedName>
</protein>
<keyword evidence="16" id="KW-1185">Reference proteome</keyword>
<keyword evidence="3" id="KW-0808">Transferase</keyword>
<evidence type="ECO:0000256" key="5">
    <source>
        <dbReference type="ARBA" id="ARBA00022792"/>
    </source>
</evidence>
<dbReference type="PRINTS" id="PR00979">
    <property type="entry name" value="TAFAZZIN"/>
</dbReference>
<evidence type="ECO:0000256" key="3">
    <source>
        <dbReference type="ARBA" id="ARBA00022679"/>
    </source>
</evidence>
<dbReference type="SMART" id="SM00563">
    <property type="entry name" value="PlsC"/>
    <property type="match status" value="1"/>
</dbReference>
<dbReference type="GO" id="GO:0005743">
    <property type="term" value="C:mitochondrial inner membrane"/>
    <property type="evidence" value="ECO:0007669"/>
    <property type="project" value="UniProtKB-SubCell"/>
</dbReference>
<dbReference type="EMBL" id="MRZV01000222">
    <property type="protein sequence ID" value="PIK55265.1"/>
    <property type="molecule type" value="Genomic_DNA"/>
</dbReference>
<evidence type="ECO:0000256" key="11">
    <source>
        <dbReference type="ARBA" id="ARBA00047906"/>
    </source>
</evidence>
<dbReference type="GO" id="GO:0035965">
    <property type="term" value="P:cardiolipin acyl-chain remodeling"/>
    <property type="evidence" value="ECO:0007669"/>
    <property type="project" value="TreeGrafter"/>
</dbReference>
<evidence type="ECO:0000256" key="9">
    <source>
        <dbReference type="ARBA" id="ARBA00023315"/>
    </source>
</evidence>
<gene>
    <name evidence="15" type="ORF">BSL78_07861</name>
</gene>
<dbReference type="SUPFAM" id="SSF69593">
    <property type="entry name" value="Glycerol-3-phosphate (1)-acyltransferase"/>
    <property type="match status" value="1"/>
</dbReference>
<comment type="caution">
    <text evidence="15">The sequence shown here is derived from an EMBL/GenBank/DDBJ whole genome shotgun (WGS) entry which is preliminary data.</text>
</comment>
<dbReference type="AlphaFoldDB" id="A0A2G8L4Y4"/>
<sequence length="247" mass="28372">MPLEPWQWKHTNHPGILRKSASCLIHPRVVTLGKLWGKLANSVLVVNTEDLQKKILHRDKGVPLVTVSNHLSCVDDPVLLGNFSFKSFLFPSRVRWLPGASDIAFMKNSHVWFFTLGQIVPIVRGDGVYQPSMDFIIDKVNDGGWVHFFPEGKVNMTKEFLRLKWGIGRVIAESKINPLVVPYWHIGMDHILPNYPPYIPRVGKKVTMLIGDAMDFKEMLAQMRKEKRSPMEMRKQITDAYKRSLDD</sequence>
<keyword evidence="5" id="KW-0999">Mitochondrion inner membrane</keyword>
<evidence type="ECO:0000256" key="4">
    <source>
        <dbReference type="ARBA" id="ARBA00022787"/>
    </source>
</evidence>
<feature type="domain" description="Phospholipid/glycerol acyltransferase" evidence="14">
    <location>
        <begin position="64"/>
        <end position="188"/>
    </location>
</feature>
<comment type="similarity">
    <text evidence="2 13">Belongs to the taffazin family.</text>
</comment>
<organism evidence="15 16">
    <name type="scientific">Stichopus japonicus</name>
    <name type="common">Sea cucumber</name>
    <dbReference type="NCBI Taxonomy" id="307972"/>
    <lineage>
        <taxon>Eukaryota</taxon>
        <taxon>Metazoa</taxon>
        <taxon>Echinodermata</taxon>
        <taxon>Eleutherozoa</taxon>
        <taxon>Echinozoa</taxon>
        <taxon>Holothuroidea</taxon>
        <taxon>Aspidochirotacea</taxon>
        <taxon>Aspidochirotida</taxon>
        <taxon>Stichopodidae</taxon>
        <taxon>Apostichopus</taxon>
    </lineage>
</organism>
<proteinExistence type="inferred from homology"/>
<evidence type="ECO:0000256" key="2">
    <source>
        <dbReference type="ARBA" id="ARBA00010524"/>
    </source>
</evidence>
<evidence type="ECO:0000256" key="12">
    <source>
        <dbReference type="ARBA" id="ARBA00049543"/>
    </source>
</evidence>
<evidence type="ECO:0000256" key="13">
    <source>
        <dbReference type="RuleBase" id="RU365062"/>
    </source>
</evidence>
<dbReference type="CDD" id="cd07989">
    <property type="entry name" value="LPLAT_AGPAT-like"/>
    <property type="match status" value="1"/>
</dbReference>
<keyword evidence="7" id="KW-0496">Mitochondrion</keyword>